<keyword evidence="1" id="KW-0472">Membrane</keyword>
<feature type="transmembrane region" description="Helical" evidence="1">
    <location>
        <begin position="138"/>
        <end position="155"/>
    </location>
</feature>
<proteinExistence type="predicted"/>
<dbReference type="KEGG" id="ipa:Isop_2196"/>
<dbReference type="EMBL" id="CP002353">
    <property type="protein sequence ID" value="ADV62774.1"/>
    <property type="molecule type" value="Genomic_DNA"/>
</dbReference>
<protein>
    <recommendedName>
        <fullName evidence="4">Glycosyltransferase RgtA/B/C/D-like domain-containing protein</fullName>
    </recommendedName>
</protein>
<feature type="transmembrane region" description="Helical" evidence="1">
    <location>
        <begin position="339"/>
        <end position="358"/>
    </location>
</feature>
<keyword evidence="1" id="KW-0812">Transmembrane</keyword>
<dbReference type="RefSeq" id="WP_013565062.1">
    <property type="nucleotide sequence ID" value="NC_014962.1"/>
</dbReference>
<feature type="transmembrane region" description="Helical" evidence="1">
    <location>
        <begin position="399"/>
        <end position="418"/>
    </location>
</feature>
<reference key="1">
    <citation type="submission" date="2010-11" db="EMBL/GenBank/DDBJ databases">
        <title>The complete sequence of chromosome of Isophaera pallida ATCC 43644.</title>
        <authorList>
            <consortium name="US DOE Joint Genome Institute (JGI-PGF)"/>
            <person name="Lucas S."/>
            <person name="Copeland A."/>
            <person name="Lapidus A."/>
            <person name="Bruce D."/>
            <person name="Goodwin L."/>
            <person name="Pitluck S."/>
            <person name="Kyrpides N."/>
            <person name="Mavromatis K."/>
            <person name="Pagani I."/>
            <person name="Ivanova N."/>
            <person name="Saunders E."/>
            <person name="Brettin T."/>
            <person name="Detter J.C."/>
            <person name="Han C."/>
            <person name="Tapia R."/>
            <person name="Land M."/>
            <person name="Hauser L."/>
            <person name="Markowitz V."/>
            <person name="Cheng J.-F."/>
            <person name="Hugenholtz P."/>
            <person name="Woyke T."/>
            <person name="Wu D."/>
            <person name="Eisen J.A."/>
        </authorList>
    </citation>
    <scope>NUCLEOTIDE SEQUENCE</scope>
    <source>
        <strain>ATCC 43644</strain>
    </source>
</reference>
<reference evidence="2 3" key="2">
    <citation type="journal article" date="2011" name="Stand. Genomic Sci.">
        <title>Complete genome sequence of Isosphaera pallida type strain (IS1B).</title>
        <authorList>
            <consortium name="US DOE Joint Genome Institute (JGI-PGF)"/>
            <person name="Goker M."/>
            <person name="Cleland D."/>
            <person name="Saunders E."/>
            <person name="Lapidus A."/>
            <person name="Nolan M."/>
            <person name="Lucas S."/>
            <person name="Hammon N."/>
            <person name="Deshpande S."/>
            <person name="Cheng J.F."/>
            <person name="Tapia R."/>
            <person name="Han C."/>
            <person name="Goodwin L."/>
            <person name="Pitluck S."/>
            <person name="Liolios K."/>
            <person name="Pagani I."/>
            <person name="Ivanova N."/>
            <person name="Mavromatis K."/>
            <person name="Pati A."/>
            <person name="Chen A."/>
            <person name="Palaniappan K."/>
            <person name="Land M."/>
            <person name="Hauser L."/>
            <person name="Chang Y.J."/>
            <person name="Jeffries C.D."/>
            <person name="Detter J.C."/>
            <person name="Beck B."/>
            <person name="Woyke T."/>
            <person name="Bristow J."/>
            <person name="Eisen J.A."/>
            <person name="Markowitz V."/>
            <person name="Hugenholtz P."/>
            <person name="Kyrpides N.C."/>
            <person name="Klenk H.P."/>
        </authorList>
    </citation>
    <scope>NUCLEOTIDE SEQUENCE [LARGE SCALE GENOMIC DNA]</scope>
    <source>
        <strain evidence="3">ATCC 43644 / DSM 9630 / IS1B</strain>
    </source>
</reference>
<name>E8R517_ISOPI</name>
<feature type="transmembrane region" description="Helical" evidence="1">
    <location>
        <begin position="438"/>
        <end position="458"/>
    </location>
</feature>
<sequence length="492" mass="53818">MRPPTMLTLTPTPRRSGETTRDAWLTLGLLAVFLANGRAIGGGDTMPAALLQVALVRGDGLTLDRLAWAIRTETDAVPGYCSESRGHVVSRYPIGPALTTIPFAWISIVWLDHTRPGWDAPTRDPSAFLETVRHLGKLNAALVAALAVGLLPGLLRRLELHEGISIAVVALGLGSGVWPTASQALWQHGPAIFWLMVALRALIPPGGIGESPQHGLTTTRLAVAGGATALMVMCRPIDLLFAAVIAGWVVISSPARAGLRRWGGVWRPFGLTRSRPFWATAGLLGLAWCGYNLWFFDSLNGGYAEIEKMHPWAHGLKGTWTGSLLWGGLGTLVSPSHGLLIHCPWVVPALALLPRVWNRLPSWNATPIRALLAVGLPLNFLALAKYSCWWGGHCFGARFWIDATPLFVIALAAVRTAAMPSNNPCLQSYPLIDRRWRWLLIVTLAAAVWVHGVAFWRYPTSWHANPTNVDRDHARLWDWFDTETTRALTEPW</sequence>
<keyword evidence="3" id="KW-1185">Reference proteome</keyword>
<accession>E8R517</accession>
<evidence type="ECO:0000313" key="2">
    <source>
        <dbReference type="EMBL" id="ADV62774.1"/>
    </source>
</evidence>
<dbReference type="InParanoid" id="E8R517"/>
<dbReference type="HOGENOM" id="CLU_044809_0_0_0"/>
<feature type="transmembrane region" description="Helical" evidence="1">
    <location>
        <begin position="370"/>
        <end position="387"/>
    </location>
</feature>
<evidence type="ECO:0000313" key="3">
    <source>
        <dbReference type="Proteomes" id="UP000008631"/>
    </source>
</evidence>
<evidence type="ECO:0000256" key="1">
    <source>
        <dbReference type="SAM" id="Phobius"/>
    </source>
</evidence>
<feature type="transmembrane region" description="Helical" evidence="1">
    <location>
        <begin position="277"/>
        <end position="296"/>
    </location>
</feature>
<keyword evidence="1" id="KW-1133">Transmembrane helix</keyword>
<gene>
    <name evidence="2" type="ordered locus">Isop_2196</name>
</gene>
<feature type="transmembrane region" description="Helical" evidence="1">
    <location>
        <begin position="239"/>
        <end position="257"/>
    </location>
</feature>
<dbReference type="Proteomes" id="UP000008631">
    <property type="component" value="Chromosome"/>
</dbReference>
<evidence type="ECO:0008006" key="4">
    <source>
        <dbReference type="Google" id="ProtNLM"/>
    </source>
</evidence>
<dbReference type="eggNOG" id="COG1361">
    <property type="taxonomic scope" value="Bacteria"/>
</dbReference>
<organism evidence="2 3">
    <name type="scientific">Isosphaera pallida (strain ATCC 43644 / DSM 9630 / IS1B)</name>
    <dbReference type="NCBI Taxonomy" id="575540"/>
    <lineage>
        <taxon>Bacteria</taxon>
        <taxon>Pseudomonadati</taxon>
        <taxon>Planctomycetota</taxon>
        <taxon>Planctomycetia</taxon>
        <taxon>Isosphaerales</taxon>
        <taxon>Isosphaeraceae</taxon>
        <taxon>Isosphaera</taxon>
    </lineage>
</organism>
<dbReference type="OrthoDB" id="272013at2"/>
<feature type="transmembrane region" description="Helical" evidence="1">
    <location>
        <begin position="162"/>
        <end position="179"/>
    </location>
</feature>
<dbReference type="AlphaFoldDB" id="E8R517"/>
<dbReference type="STRING" id="575540.Isop_2196"/>